<keyword evidence="2" id="KW-1185">Reference proteome</keyword>
<comment type="caution">
    <text evidence="1">The sequence shown here is derived from an EMBL/GenBank/DDBJ whole genome shotgun (WGS) entry which is preliminary data.</text>
</comment>
<reference evidence="1 2" key="1">
    <citation type="journal article" date="2018" name="Front. Plant Sci.">
        <title>Red Clover (Trifolium pratense) and Zigzag Clover (T. medium) - A Picture of Genomic Similarities and Differences.</title>
        <authorList>
            <person name="Dluhosova J."/>
            <person name="Istvanek J."/>
            <person name="Nedelnik J."/>
            <person name="Repkova J."/>
        </authorList>
    </citation>
    <scope>NUCLEOTIDE SEQUENCE [LARGE SCALE GENOMIC DNA]</scope>
    <source>
        <strain evidence="2">cv. 10/8</strain>
        <tissue evidence="1">Leaf</tissue>
    </source>
</reference>
<name>A0A392TC96_9FABA</name>
<proteinExistence type="predicted"/>
<evidence type="ECO:0000313" key="2">
    <source>
        <dbReference type="Proteomes" id="UP000265520"/>
    </source>
</evidence>
<accession>A0A392TC96</accession>
<dbReference type="EMBL" id="LXQA010551242">
    <property type="protein sequence ID" value="MCI58761.1"/>
    <property type="molecule type" value="Genomic_DNA"/>
</dbReference>
<evidence type="ECO:0000313" key="1">
    <source>
        <dbReference type="EMBL" id="MCI58761.1"/>
    </source>
</evidence>
<dbReference type="AlphaFoldDB" id="A0A392TC96"/>
<protein>
    <submittedName>
        <fullName evidence="1">Uncharacterized protein</fullName>
    </submittedName>
</protein>
<organism evidence="1 2">
    <name type="scientific">Trifolium medium</name>
    <dbReference type="NCBI Taxonomy" id="97028"/>
    <lineage>
        <taxon>Eukaryota</taxon>
        <taxon>Viridiplantae</taxon>
        <taxon>Streptophyta</taxon>
        <taxon>Embryophyta</taxon>
        <taxon>Tracheophyta</taxon>
        <taxon>Spermatophyta</taxon>
        <taxon>Magnoliopsida</taxon>
        <taxon>eudicotyledons</taxon>
        <taxon>Gunneridae</taxon>
        <taxon>Pentapetalae</taxon>
        <taxon>rosids</taxon>
        <taxon>fabids</taxon>
        <taxon>Fabales</taxon>
        <taxon>Fabaceae</taxon>
        <taxon>Papilionoideae</taxon>
        <taxon>50 kb inversion clade</taxon>
        <taxon>NPAAA clade</taxon>
        <taxon>Hologalegina</taxon>
        <taxon>IRL clade</taxon>
        <taxon>Trifolieae</taxon>
        <taxon>Trifolium</taxon>
    </lineage>
</organism>
<dbReference type="Proteomes" id="UP000265520">
    <property type="component" value="Unassembled WGS sequence"/>
</dbReference>
<feature type="non-terminal residue" evidence="1">
    <location>
        <position position="1"/>
    </location>
</feature>
<sequence>YRVSRLVSIGPPGQLCCTTCSRQPAQPAAPPPPDAVKILHVRIYYV</sequence>